<evidence type="ECO:0000313" key="2">
    <source>
        <dbReference type="Proteomes" id="UP001234178"/>
    </source>
</evidence>
<comment type="caution">
    <text evidence="1">The sequence shown here is derived from an EMBL/GenBank/DDBJ whole genome shotgun (WGS) entry which is preliminary data.</text>
</comment>
<name>A0ABQ9ZN22_9CRUS</name>
<dbReference type="Proteomes" id="UP001234178">
    <property type="component" value="Unassembled WGS sequence"/>
</dbReference>
<evidence type="ECO:0000313" key="1">
    <source>
        <dbReference type="EMBL" id="KAK4014066.1"/>
    </source>
</evidence>
<reference evidence="1 2" key="1">
    <citation type="journal article" date="2023" name="Nucleic Acids Res.">
        <title>The hologenome of Daphnia magna reveals possible DNA methylation and microbiome-mediated evolution of the host genome.</title>
        <authorList>
            <person name="Chaturvedi A."/>
            <person name="Li X."/>
            <person name="Dhandapani V."/>
            <person name="Marshall H."/>
            <person name="Kissane S."/>
            <person name="Cuenca-Cambronero M."/>
            <person name="Asole G."/>
            <person name="Calvet F."/>
            <person name="Ruiz-Romero M."/>
            <person name="Marangio P."/>
            <person name="Guigo R."/>
            <person name="Rago D."/>
            <person name="Mirbahai L."/>
            <person name="Eastwood N."/>
            <person name="Colbourne J.K."/>
            <person name="Zhou J."/>
            <person name="Mallon E."/>
            <person name="Orsini L."/>
        </authorList>
    </citation>
    <scope>NUCLEOTIDE SEQUENCE [LARGE SCALE GENOMIC DNA]</scope>
    <source>
        <strain evidence="1">LRV0_1</strain>
    </source>
</reference>
<keyword evidence="2" id="KW-1185">Reference proteome</keyword>
<proteinExistence type="predicted"/>
<accession>A0ABQ9ZN22</accession>
<gene>
    <name evidence="1" type="ORF">OUZ56_026612</name>
</gene>
<protein>
    <submittedName>
        <fullName evidence="1">Uncharacterized protein</fullName>
    </submittedName>
</protein>
<dbReference type="EMBL" id="JAOYFB010000004">
    <property type="protein sequence ID" value="KAK4014066.1"/>
    <property type="molecule type" value="Genomic_DNA"/>
</dbReference>
<organism evidence="1 2">
    <name type="scientific">Daphnia magna</name>
    <dbReference type="NCBI Taxonomy" id="35525"/>
    <lineage>
        <taxon>Eukaryota</taxon>
        <taxon>Metazoa</taxon>
        <taxon>Ecdysozoa</taxon>
        <taxon>Arthropoda</taxon>
        <taxon>Crustacea</taxon>
        <taxon>Branchiopoda</taxon>
        <taxon>Diplostraca</taxon>
        <taxon>Cladocera</taxon>
        <taxon>Anomopoda</taxon>
        <taxon>Daphniidae</taxon>
        <taxon>Daphnia</taxon>
    </lineage>
</organism>
<sequence length="94" mass="11206">MHFENFERIYYWTELPSKLKQSCRTLVRLPIGGYMVNKIQRRSKCITSFDYVKGELESLPKDFTAKDLTERKSKGYLKFASSINLFRLLKFVEK</sequence>